<dbReference type="OrthoDB" id="3259770at2759"/>
<dbReference type="InParanoid" id="A0A0D0E4U8"/>
<sequence>LCELVINAWREYFAVLKCNLAKEEGRISFTSDIWSDHNTQPYLAITAHWIASGNGPKSLRMKAGLIF</sequence>
<evidence type="ECO:0000313" key="1">
    <source>
        <dbReference type="EMBL" id="KIK92380.1"/>
    </source>
</evidence>
<dbReference type="EMBL" id="KN825286">
    <property type="protein sequence ID" value="KIK92380.1"/>
    <property type="molecule type" value="Genomic_DNA"/>
</dbReference>
<evidence type="ECO:0008006" key="3">
    <source>
        <dbReference type="Google" id="ProtNLM"/>
    </source>
</evidence>
<organism evidence="1 2">
    <name type="scientific">Paxillus rubicundulus Ve08.2h10</name>
    <dbReference type="NCBI Taxonomy" id="930991"/>
    <lineage>
        <taxon>Eukaryota</taxon>
        <taxon>Fungi</taxon>
        <taxon>Dikarya</taxon>
        <taxon>Basidiomycota</taxon>
        <taxon>Agaricomycotina</taxon>
        <taxon>Agaricomycetes</taxon>
        <taxon>Agaricomycetidae</taxon>
        <taxon>Boletales</taxon>
        <taxon>Paxilineae</taxon>
        <taxon>Paxillaceae</taxon>
        <taxon>Paxillus</taxon>
    </lineage>
</organism>
<gene>
    <name evidence="1" type="ORF">PAXRUDRAFT_147476</name>
</gene>
<reference evidence="1 2" key="1">
    <citation type="submission" date="2014-04" db="EMBL/GenBank/DDBJ databases">
        <authorList>
            <consortium name="DOE Joint Genome Institute"/>
            <person name="Kuo A."/>
            <person name="Kohler A."/>
            <person name="Jargeat P."/>
            <person name="Nagy L.G."/>
            <person name="Floudas D."/>
            <person name="Copeland A."/>
            <person name="Barry K.W."/>
            <person name="Cichocki N."/>
            <person name="Veneault-Fourrey C."/>
            <person name="LaButti K."/>
            <person name="Lindquist E.A."/>
            <person name="Lipzen A."/>
            <person name="Lundell T."/>
            <person name="Morin E."/>
            <person name="Murat C."/>
            <person name="Sun H."/>
            <person name="Tunlid A."/>
            <person name="Henrissat B."/>
            <person name="Grigoriev I.V."/>
            <person name="Hibbett D.S."/>
            <person name="Martin F."/>
            <person name="Nordberg H.P."/>
            <person name="Cantor M.N."/>
            <person name="Hua S.X."/>
        </authorList>
    </citation>
    <scope>NUCLEOTIDE SEQUENCE [LARGE SCALE GENOMIC DNA]</scope>
    <source>
        <strain evidence="1 2">Ve08.2h10</strain>
    </source>
</reference>
<protein>
    <recommendedName>
        <fullName evidence="3">DUF659 domain-containing protein</fullName>
    </recommendedName>
</protein>
<dbReference type="AlphaFoldDB" id="A0A0D0E4U8"/>
<reference evidence="2" key="2">
    <citation type="submission" date="2015-01" db="EMBL/GenBank/DDBJ databases">
        <title>Evolutionary Origins and Diversification of the Mycorrhizal Mutualists.</title>
        <authorList>
            <consortium name="DOE Joint Genome Institute"/>
            <consortium name="Mycorrhizal Genomics Consortium"/>
            <person name="Kohler A."/>
            <person name="Kuo A."/>
            <person name="Nagy L.G."/>
            <person name="Floudas D."/>
            <person name="Copeland A."/>
            <person name="Barry K.W."/>
            <person name="Cichocki N."/>
            <person name="Veneault-Fourrey C."/>
            <person name="LaButti K."/>
            <person name="Lindquist E.A."/>
            <person name="Lipzen A."/>
            <person name="Lundell T."/>
            <person name="Morin E."/>
            <person name="Murat C."/>
            <person name="Riley R."/>
            <person name="Ohm R."/>
            <person name="Sun H."/>
            <person name="Tunlid A."/>
            <person name="Henrissat B."/>
            <person name="Grigoriev I.V."/>
            <person name="Hibbett D.S."/>
            <person name="Martin F."/>
        </authorList>
    </citation>
    <scope>NUCLEOTIDE SEQUENCE [LARGE SCALE GENOMIC DNA]</scope>
    <source>
        <strain evidence="2">Ve08.2h10</strain>
    </source>
</reference>
<accession>A0A0D0E4U8</accession>
<name>A0A0D0E4U8_9AGAM</name>
<proteinExistence type="predicted"/>
<keyword evidence="2" id="KW-1185">Reference proteome</keyword>
<dbReference type="HOGENOM" id="CLU_155624_2_2_1"/>
<feature type="non-terminal residue" evidence="1">
    <location>
        <position position="1"/>
    </location>
</feature>
<dbReference type="Proteomes" id="UP000054538">
    <property type="component" value="Unassembled WGS sequence"/>
</dbReference>
<evidence type="ECO:0000313" key="2">
    <source>
        <dbReference type="Proteomes" id="UP000054538"/>
    </source>
</evidence>